<keyword evidence="2 4" id="KW-0238">DNA-binding</keyword>
<dbReference type="SUPFAM" id="SSF56349">
    <property type="entry name" value="DNA breaking-rejoining enzymes"/>
    <property type="match status" value="1"/>
</dbReference>
<dbReference type="PROSITE" id="PS51900">
    <property type="entry name" value="CB"/>
    <property type="match status" value="1"/>
</dbReference>
<proteinExistence type="predicted"/>
<feature type="domain" description="Tyr recombinase" evidence="5">
    <location>
        <begin position="250"/>
        <end position="425"/>
    </location>
</feature>
<dbReference type="InterPro" id="IPR044068">
    <property type="entry name" value="CB"/>
</dbReference>
<organism evidence="7 8">
    <name type="scientific">Aquibium pacificus</name>
    <dbReference type="NCBI Taxonomy" id="3153579"/>
    <lineage>
        <taxon>Bacteria</taxon>
        <taxon>Pseudomonadati</taxon>
        <taxon>Pseudomonadota</taxon>
        <taxon>Alphaproteobacteria</taxon>
        <taxon>Hyphomicrobiales</taxon>
        <taxon>Phyllobacteriaceae</taxon>
        <taxon>Aquibium</taxon>
    </lineage>
</organism>
<keyword evidence="3" id="KW-0233">DNA recombination</keyword>
<protein>
    <submittedName>
        <fullName evidence="7">Tyrosine-type recombinase/integrase</fullName>
    </submittedName>
</protein>
<evidence type="ECO:0000256" key="1">
    <source>
        <dbReference type="ARBA" id="ARBA00022908"/>
    </source>
</evidence>
<evidence type="ECO:0000259" key="5">
    <source>
        <dbReference type="PROSITE" id="PS51898"/>
    </source>
</evidence>
<dbReference type="Proteomes" id="UP001556692">
    <property type="component" value="Unassembled WGS sequence"/>
</dbReference>
<sequence length="429" mass="48596">MPVKRDIKLRKRGDTYHLVRRVPQRYRSVESRPSIWITLKSDSEALAKQKAAQTWARYIEGWEAQLAGDTADAERQFRAAHDLAQARGFRWLTATKVATLPREALLERVEAATRRDGTPDKAVAAAVLGGAKEPGITVSRALELYWELAADKAIGKSEDQVRRWRNPRIKAINNFIKVVGDKKLASITGDDMLNFRQWWMDRLIKEGLTPNSANKDIGYIGSTFRLVNRLKRLGLLLPLDDLTFEEGDDNKRPPFSEEWIRTKLLAAGALDGMNEEARDIILTMVNTGCRPSEIASLLPAHICLNHSVPHISILPEGKHLKAGSSKRTMPLVGISLDAMRRHPDGFPNYRFKDRISATANSYLRENGLLETDRHTLYSLRHSFEDRMLHAKIDERIRRDLMGHSLGGRERYGDGASLKEARDLLEAFAY</sequence>
<dbReference type="RefSeq" id="WP_367953217.1">
    <property type="nucleotide sequence ID" value="NZ_JBDPGJ010000002.1"/>
</dbReference>
<keyword evidence="1" id="KW-0229">DNA integration</keyword>
<accession>A0ABV3SHD8</accession>
<dbReference type="Gene3D" id="1.10.443.10">
    <property type="entry name" value="Intergrase catalytic core"/>
    <property type="match status" value="1"/>
</dbReference>
<evidence type="ECO:0000259" key="6">
    <source>
        <dbReference type="PROSITE" id="PS51900"/>
    </source>
</evidence>
<gene>
    <name evidence="7" type="ORF">ABGN05_06585</name>
</gene>
<evidence type="ECO:0000313" key="8">
    <source>
        <dbReference type="Proteomes" id="UP001556692"/>
    </source>
</evidence>
<evidence type="ECO:0000256" key="2">
    <source>
        <dbReference type="ARBA" id="ARBA00023125"/>
    </source>
</evidence>
<reference evidence="7 8" key="1">
    <citation type="submission" date="2024-05" db="EMBL/GenBank/DDBJ databases">
        <authorList>
            <person name="Jiang F."/>
        </authorList>
    </citation>
    <scope>NUCLEOTIDE SEQUENCE [LARGE SCALE GENOMIC DNA]</scope>
    <source>
        <strain evidence="7 8">LZ166</strain>
    </source>
</reference>
<dbReference type="InterPro" id="IPR013762">
    <property type="entry name" value="Integrase-like_cat_sf"/>
</dbReference>
<dbReference type="InterPro" id="IPR002104">
    <property type="entry name" value="Integrase_catalytic"/>
</dbReference>
<keyword evidence="8" id="KW-1185">Reference proteome</keyword>
<comment type="caution">
    <text evidence="7">The sequence shown here is derived from an EMBL/GenBank/DDBJ whole genome shotgun (WGS) entry which is preliminary data.</text>
</comment>
<dbReference type="PROSITE" id="PS51898">
    <property type="entry name" value="TYR_RECOMBINASE"/>
    <property type="match status" value="1"/>
</dbReference>
<dbReference type="InterPro" id="IPR011010">
    <property type="entry name" value="DNA_brk_join_enz"/>
</dbReference>
<name>A0ABV3SHD8_9HYPH</name>
<evidence type="ECO:0000313" key="7">
    <source>
        <dbReference type="EMBL" id="MEX0405316.1"/>
    </source>
</evidence>
<dbReference type="EMBL" id="JBDPGJ010000002">
    <property type="protein sequence ID" value="MEX0405316.1"/>
    <property type="molecule type" value="Genomic_DNA"/>
</dbReference>
<feature type="domain" description="Core-binding (CB)" evidence="6">
    <location>
        <begin position="136"/>
        <end position="228"/>
    </location>
</feature>
<evidence type="ECO:0000256" key="3">
    <source>
        <dbReference type="ARBA" id="ARBA00023172"/>
    </source>
</evidence>
<evidence type="ECO:0000256" key="4">
    <source>
        <dbReference type="PROSITE-ProRule" id="PRU01248"/>
    </source>
</evidence>